<feature type="compositionally biased region" description="Basic and acidic residues" evidence="1">
    <location>
        <begin position="273"/>
        <end position="285"/>
    </location>
</feature>
<protein>
    <submittedName>
        <fullName evidence="3">Toxoplasma gondii family A protein</fullName>
    </submittedName>
</protein>
<sequence length="432" mass="43512">NAVKMEHQALRAVLLTFLVATVVPCAASDANGSERDPDFIVTIGSKGVEENSQQVFFLGPSATLRVADESGKAIFLPQPASPDHDTEPSYNLAYVYENGHCNFEKTLAYKDAFPGFPRQGWVRTVSNGSTLGKSPGNSFPIYTFTNPPAEYLTGVVSFCVRFTAPFAVTTTTTMSPTTATVTPSFPATPTHDASAPSTESGGSSSQGGDSESVPPGAGGGGLSPEQPEGDASPPSAPNGNGGSSNSGDNSQPQQTPTVPPHADNGDGTPSGSEESHNLPEDHAEGGGEDGSAGPSQGGTGPSGQQTETGSSDIQSPSSGAEPAKNELSQGVTNNVSPTPSDMSVTSPGKNQEQIQASGSLTPEAGPVDIAAQGSDAAAGGARLRRLSDTEASTVKYLTIVVHSAAGCLSAGSLGLSAAVLSMTGALLSSISV</sequence>
<feature type="compositionally biased region" description="Low complexity" evidence="1">
    <location>
        <begin position="245"/>
        <end position="254"/>
    </location>
</feature>
<dbReference type="Proteomes" id="UP000284452">
    <property type="component" value="Unassembled WGS sequence"/>
</dbReference>
<feature type="non-terminal residue" evidence="3">
    <location>
        <position position="1"/>
    </location>
</feature>
<feature type="compositionally biased region" description="Low complexity" evidence="1">
    <location>
        <begin position="302"/>
        <end position="311"/>
    </location>
</feature>
<evidence type="ECO:0000256" key="1">
    <source>
        <dbReference type="SAM" id="MobiDB-lite"/>
    </source>
</evidence>
<evidence type="ECO:0000256" key="2">
    <source>
        <dbReference type="SAM" id="SignalP"/>
    </source>
</evidence>
<proteinExistence type="predicted"/>
<dbReference type="VEuPathDB" id="ToxoDB:TGCAST_243160"/>
<evidence type="ECO:0000313" key="3">
    <source>
        <dbReference type="EMBL" id="RQX69086.1"/>
    </source>
</evidence>
<comment type="caution">
    <text evidence="3">The sequence shown here is derived from an EMBL/GenBank/DDBJ whole genome shotgun (WGS) entry which is preliminary data.</text>
</comment>
<feature type="compositionally biased region" description="Low complexity" evidence="1">
    <location>
        <begin position="174"/>
        <end position="184"/>
    </location>
</feature>
<dbReference type="EMBL" id="AHIV02001660">
    <property type="protein sequence ID" value="RQX69086.1"/>
    <property type="molecule type" value="Genomic_DNA"/>
</dbReference>
<name>A0A3R7Z407_TOXGO</name>
<organism evidence="3 4">
    <name type="scientific">Toxoplasma gondii CAST</name>
    <dbReference type="NCBI Taxonomy" id="943122"/>
    <lineage>
        <taxon>Eukaryota</taxon>
        <taxon>Sar</taxon>
        <taxon>Alveolata</taxon>
        <taxon>Apicomplexa</taxon>
        <taxon>Conoidasida</taxon>
        <taxon>Coccidia</taxon>
        <taxon>Eucoccidiorida</taxon>
        <taxon>Eimeriorina</taxon>
        <taxon>Sarcocystidae</taxon>
        <taxon>Toxoplasma</taxon>
    </lineage>
</organism>
<keyword evidence="2" id="KW-0732">Signal</keyword>
<evidence type="ECO:0000313" key="4">
    <source>
        <dbReference type="Proteomes" id="UP000284452"/>
    </source>
</evidence>
<dbReference type="AlphaFoldDB" id="A0A3R7Z407"/>
<feature type="chain" id="PRO_5018672285" evidence="2">
    <location>
        <begin position="28"/>
        <end position="432"/>
    </location>
</feature>
<feature type="compositionally biased region" description="Low complexity" evidence="1">
    <location>
        <begin position="194"/>
        <end position="212"/>
    </location>
</feature>
<gene>
    <name evidence="3" type="ORF">TGCAST_243160</name>
</gene>
<feature type="signal peptide" evidence="2">
    <location>
        <begin position="1"/>
        <end position="27"/>
    </location>
</feature>
<feature type="compositionally biased region" description="Polar residues" evidence="1">
    <location>
        <begin position="326"/>
        <end position="360"/>
    </location>
</feature>
<reference evidence="3 4" key="1">
    <citation type="submission" date="2017-10" db="EMBL/GenBank/DDBJ databases">
        <authorList>
            <person name="Sibley D."/>
            <person name="Venepally P."/>
            <person name="Karamycheva S."/>
            <person name="Hadjithomas M."/>
            <person name="Khan A."/>
            <person name="Brunk B."/>
            <person name="Roos D."/>
            <person name="Caler E."/>
            <person name="Lorenzi H."/>
        </authorList>
    </citation>
    <scope>NUCLEOTIDE SEQUENCE [LARGE SCALE GENOMIC DNA]</scope>
    <source>
        <strain evidence="3 4">CAST</strain>
    </source>
</reference>
<feature type="region of interest" description="Disordered" evidence="1">
    <location>
        <begin position="174"/>
        <end position="367"/>
    </location>
</feature>
<accession>A0A3R7Z407</accession>